<dbReference type="InterPro" id="IPR002902">
    <property type="entry name" value="GNK2"/>
</dbReference>
<evidence type="ECO:0000256" key="4">
    <source>
        <dbReference type="ARBA" id="ARBA00022737"/>
    </source>
</evidence>
<dbReference type="PANTHER" id="PTHR32411:SF55">
    <property type="entry name" value="CYSTEINE-RICH REPEAT SECRETORY PROTEIN 55"/>
    <property type="match status" value="1"/>
</dbReference>
<comment type="caution">
    <text evidence="8">The sequence shown here is derived from an EMBL/GenBank/DDBJ whole genome shotgun (WGS) entry which is preliminary data.</text>
</comment>
<dbReference type="KEGG" id="qsa:O6P43_016973"/>
<name>A0AAD7LQK4_QUISA</name>
<keyword evidence="2" id="KW-0964">Secreted</keyword>
<dbReference type="EMBL" id="JARAOO010000007">
    <property type="protein sequence ID" value="KAJ7961651.1"/>
    <property type="molecule type" value="Genomic_DNA"/>
</dbReference>
<evidence type="ECO:0000259" key="7">
    <source>
        <dbReference type="PROSITE" id="PS51473"/>
    </source>
</evidence>
<organism evidence="8 9">
    <name type="scientific">Quillaja saponaria</name>
    <name type="common">Soap bark tree</name>
    <dbReference type="NCBI Taxonomy" id="32244"/>
    <lineage>
        <taxon>Eukaryota</taxon>
        <taxon>Viridiplantae</taxon>
        <taxon>Streptophyta</taxon>
        <taxon>Embryophyta</taxon>
        <taxon>Tracheophyta</taxon>
        <taxon>Spermatophyta</taxon>
        <taxon>Magnoliopsida</taxon>
        <taxon>eudicotyledons</taxon>
        <taxon>Gunneridae</taxon>
        <taxon>Pentapetalae</taxon>
        <taxon>rosids</taxon>
        <taxon>fabids</taxon>
        <taxon>Fabales</taxon>
        <taxon>Quillajaceae</taxon>
        <taxon>Quillaja</taxon>
    </lineage>
</organism>
<evidence type="ECO:0000313" key="9">
    <source>
        <dbReference type="Proteomes" id="UP001163823"/>
    </source>
</evidence>
<evidence type="ECO:0000256" key="6">
    <source>
        <dbReference type="SAM" id="SignalP"/>
    </source>
</evidence>
<dbReference type="PANTHER" id="PTHR32411">
    <property type="entry name" value="CYSTEINE-RICH REPEAT SECRETORY PROTEIN 38-RELATED"/>
    <property type="match status" value="1"/>
</dbReference>
<feature type="domain" description="Gnk2-homologous" evidence="7">
    <location>
        <begin position="28"/>
        <end position="118"/>
    </location>
</feature>
<dbReference type="Pfam" id="PF01657">
    <property type="entry name" value="Stress-antifung"/>
    <property type="match status" value="1"/>
</dbReference>
<dbReference type="PROSITE" id="PS51473">
    <property type="entry name" value="GNK2"/>
    <property type="match status" value="1"/>
</dbReference>
<keyword evidence="4" id="KW-0677">Repeat</keyword>
<evidence type="ECO:0000313" key="8">
    <source>
        <dbReference type="EMBL" id="KAJ7961651.1"/>
    </source>
</evidence>
<reference evidence="8" key="1">
    <citation type="journal article" date="2023" name="Science">
        <title>Elucidation of the pathway for biosynthesis of saponin adjuvants from the soapbark tree.</title>
        <authorList>
            <person name="Reed J."/>
            <person name="Orme A."/>
            <person name="El-Demerdash A."/>
            <person name="Owen C."/>
            <person name="Martin L.B.B."/>
            <person name="Misra R.C."/>
            <person name="Kikuchi S."/>
            <person name="Rejzek M."/>
            <person name="Martin A.C."/>
            <person name="Harkess A."/>
            <person name="Leebens-Mack J."/>
            <person name="Louveau T."/>
            <person name="Stephenson M.J."/>
            <person name="Osbourn A."/>
        </authorList>
    </citation>
    <scope>NUCLEOTIDE SEQUENCE</scope>
    <source>
        <strain evidence="8">S10</strain>
    </source>
</reference>
<accession>A0AAD7LQK4</accession>
<keyword evidence="9" id="KW-1185">Reference proteome</keyword>
<feature type="non-terminal residue" evidence="8">
    <location>
        <position position="118"/>
    </location>
</feature>
<dbReference type="InterPro" id="IPR050581">
    <property type="entry name" value="CRR_secretory_protein"/>
</dbReference>
<keyword evidence="3 6" id="KW-0732">Signal</keyword>
<comment type="subcellular location">
    <subcellularLocation>
        <location evidence="1">Secreted</location>
    </subcellularLocation>
</comment>
<feature type="chain" id="PRO_5042059928" evidence="6">
    <location>
        <begin position="28"/>
        <end position="118"/>
    </location>
</feature>
<gene>
    <name evidence="8" type="ORF">O6P43_016973</name>
</gene>
<dbReference type="GO" id="GO:0005576">
    <property type="term" value="C:extracellular region"/>
    <property type="evidence" value="ECO:0007669"/>
    <property type="project" value="UniProtKB-SubCell"/>
</dbReference>
<dbReference type="Proteomes" id="UP001163823">
    <property type="component" value="Chromosome 7"/>
</dbReference>
<protein>
    <submittedName>
        <fullName evidence="8">Cysteine-rich repeat secretory protein</fullName>
    </submittedName>
</protein>
<sequence>EVHMRTMLFLYKITLLQVLCTFSVKSADPLGEFCNKNFNTSTGSKISANIDHLLDELVLKTSFTGFTANSYGKKQEKVYGLAQCRGDVSDKECLICVKDAATEIIQRCPNQVDARIWF</sequence>
<evidence type="ECO:0000256" key="5">
    <source>
        <dbReference type="ARBA" id="ARBA00038515"/>
    </source>
</evidence>
<evidence type="ECO:0000256" key="3">
    <source>
        <dbReference type="ARBA" id="ARBA00022729"/>
    </source>
</evidence>
<evidence type="ECO:0000256" key="1">
    <source>
        <dbReference type="ARBA" id="ARBA00004613"/>
    </source>
</evidence>
<dbReference type="AlphaFoldDB" id="A0AAD7LQK4"/>
<dbReference type="CDD" id="cd23509">
    <property type="entry name" value="Gnk2-like"/>
    <property type="match status" value="1"/>
</dbReference>
<dbReference type="InterPro" id="IPR038408">
    <property type="entry name" value="GNK2_sf"/>
</dbReference>
<dbReference type="Gene3D" id="3.30.430.20">
    <property type="entry name" value="Gnk2 domain, C-X8-C-X2-C motif"/>
    <property type="match status" value="1"/>
</dbReference>
<proteinExistence type="inferred from homology"/>
<evidence type="ECO:0000256" key="2">
    <source>
        <dbReference type="ARBA" id="ARBA00022525"/>
    </source>
</evidence>
<comment type="similarity">
    <text evidence="5">Belongs to the cysteine-rich repeat secretory protein family.</text>
</comment>
<feature type="signal peptide" evidence="6">
    <location>
        <begin position="1"/>
        <end position="27"/>
    </location>
</feature>